<protein>
    <submittedName>
        <fullName evidence="3">Adhesin/invasin</fullName>
    </submittedName>
</protein>
<dbReference type="SUPFAM" id="SSF49373">
    <property type="entry name" value="Invasin/intimin cell-adhesion fragments"/>
    <property type="match status" value="3"/>
</dbReference>
<dbReference type="EMBL" id="FMBC01000095">
    <property type="protein sequence ID" value="SCC69754.1"/>
    <property type="molecule type" value="Genomic_DNA"/>
</dbReference>
<evidence type="ECO:0000313" key="4">
    <source>
        <dbReference type="Proteomes" id="UP000198515"/>
    </source>
</evidence>
<reference evidence="4" key="1">
    <citation type="submission" date="2016-08" db="EMBL/GenBank/DDBJ databases">
        <authorList>
            <person name="Varghese N."/>
            <person name="Submissions Spin"/>
        </authorList>
    </citation>
    <scope>NUCLEOTIDE SEQUENCE [LARGE SCALE GENOMIC DNA]</scope>
    <source>
        <strain evidence="4">REICA_142</strain>
    </source>
</reference>
<dbReference type="Gene3D" id="3.10.100.10">
    <property type="entry name" value="Mannose-Binding Protein A, subunit A"/>
    <property type="match status" value="1"/>
</dbReference>
<dbReference type="AlphaFoldDB" id="A0A1C4GNM0"/>
<organism evidence="3 4">
    <name type="scientific">Kosakonia oryziphila</name>
    <dbReference type="NCBI Taxonomy" id="1005667"/>
    <lineage>
        <taxon>Bacteria</taxon>
        <taxon>Pseudomonadati</taxon>
        <taxon>Pseudomonadota</taxon>
        <taxon>Gammaproteobacteria</taxon>
        <taxon>Enterobacterales</taxon>
        <taxon>Enterobacteriaceae</taxon>
        <taxon>Kosakonia</taxon>
    </lineage>
</organism>
<feature type="non-terminal residue" evidence="3">
    <location>
        <position position="1"/>
    </location>
</feature>
<evidence type="ECO:0000259" key="2">
    <source>
        <dbReference type="PROSITE" id="PS51127"/>
    </source>
</evidence>
<gene>
    <name evidence="3" type="ORF">GA0061070_10954</name>
</gene>
<keyword evidence="4" id="KW-1185">Reference proteome</keyword>
<comment type="similarity">
    <text evidence="1">Belongs to the intimin/invasin family.</text>
</comment>
<accession>A0A1C4GNM0</accession>
<dbReference type="Pfam" id="PF02369">
    <property type="entry name" value="Big_1"/>
    <property type="match status" value="1"/>
</dbReference>
<dbReference type="Gene3D" id="2.60.40.1080">
    <property type="match status" value="1"/>
</dbReference>
<evidence type="ECO:0000256" key="1">
    <source>
        <dbReference type="ARBA" id="ARBA00010116"/>
    </source>
</evidence>
<dbReference type="RefSeq" id="WP_208598209.1">
    <property type="nucleotide sequence ID" value="NZ_FMBC01000095.1"/>
</dbReference>
<dbReference type="InterPro" id="IPR051715">
    <property type="entry name" value="Intimin-Invasin_domain"/>
</dbReference>
<sequence length="426" mass="42028">VTATLGSSTATTAARFVADSGSASLTNSGAGLSTLTDDAVANGTATDSVKAVVTDAHGNPVAGVSVGFSADNGATIAATGTTGADGSVTVTLTSTTAGTSTVTATLGSSTATTAARFVAGSPDDGLSTLTALPGTIRADGSASSSITWQAKDVNGNPVTGLSNTGFSTGSATGVTVSTVTEGPAGTYNATLTGTTAQTVTLSPTIGGIVTGSLTATIILTEPPQTMPGSVSVNGATFNLSGGFPTTGFTGATFQVLLNGSATNNSSYTWSSNQTWVSVDNSGHVSFIGTPTSATKTVTITATPTASGTPYTYTFTVSKWFVNNGGIALNWNDANTYCSSRGGLGTALDLTNVTSGTGSRAGNSGALWSEWGALSSYSGSGFISDYNWTSEFDSAGSGNNKMVRSDTGSIVYGAPTVPRSVVCRQGL</sequence>
<dbReference type="InterPro" id="IPR013783">
    <property type="entry name" value="Ig-like_fold"/>
</dbReference>
<dbReference type="Pfam" id="PF21764">
    <property type="entry name" value="Invasin_D4"/>
    <property type="match status" value="1"/>
</dbReference>
<feature type="domain" description="Big-1" evidence="2">
    <location>
        <begin position="29"/>
        <end position="118"/>
    </location>
</feature>
<name>A0A1C4GNM0_9ENTR</name>
<dbReference type="InterPro" id="IPR048658">
    <property type="entry name" value="Invasin_D4"/>
</dbReference>
<dbReference type="InterPro" id="IPR016186">
    <property type="entry name" value="C-type_lectin-like/link_sf"/>
</dbReference>
<dbReference type="PANTHER" id="PTHR39576:SF2">
    <property type="entry name" value="ATTACHING AND EFFACING PROTEIN HOMOLOG-RELATED"/>
    <property type="match status" value="1"/>
</dbReference>
<dbReference type="FunFam" id="2.60.40.10:FF:000182">
    <property type="entry name" value="Gamma intimin"/>
    <property type="match status" value="1"/>
</dbReference>
<dbReference type="SMART" id="SM00634">
    <property type="entry name" value="BID_1"/>
    <property type="match status" value="2"/>
</dbReference>
<dbReference type="PROSITE" id="PS51127">
    <property type="entry name" value="BIG1"/>
    <property type="match status" value="1"/>
</dbReference>
<dbReference type="InterPro" id="IPR008964">
    <property type="entry name" value="Invasin/intimin_cell_adhesion"/>
</dbReference>
<dbReference type="GO" id="GO:0009279">
    <property type="term" value="C:cell outer membrane"/>
    <property type="evidence" value="ECO:0007669"/>
    <property type="project" value="TreeGrafter"/>
</dbReference>
<dbReference type="Pfam" id="PF09134">
    <property type="entry name" value="Invasin_D3"/>
    <property type="match status" value="1"/>
</dbReference>
<dbReference type="InterPro" id="IPR015217">
    <property type="entry name" value="Invasin_dom_3"/>
</dbReference>
<dbReference type="PANTHER" id="PTHR39576">
    <property type="entry name" value="ATTACHING AND EFFACING PROTEIN HOMOLOG-RELATED-RELATED"/>
    <property type="match status" value="1"/>
</dbReference>
<dbReference type="InterPro" id="IPR003344">
    <property type="entry name" value="Big_1_dom"/>
</dbReference>
<proteinExistence type="inferred from homology"/>
<dbReference type="Proteomes" id="UP000198515">
    <property type="component" value="Unassembled WGS sequence"/>
</dbReference>
<dbReference type="Gene3D" id="2.60.40.10">
    <property type="entry name" value="Immunoglobulins"/>
    <property type="match status" value="2"/>
</dbReference>
<evidence type="ECO:0000313" key="3">
    <source>
        <dbReference type="EMBL" id="SCC69754.1"/>
    </source>
</evidence>